<evidence type="ECO:0000313" key="2">
    <source>
        <dbReference type="EMBL" id="VDO02779.1"/>
    </source>
</evidence>
<dbReference type="WBParaSite" id="HNAJ_0000692301-mRNA-1">
    <property type="protein sequence ID" value="HNAJ_0000692301-mRNA-1"/>
    <property type="gene ID" value="HNAJ_0000692301"/>
</dbReference>
<feature type="compositionally biased region" description="Basic residues" evidence="1">
    <location>
        <begin position="81"/>
        <end position="107"/>
    </location>
</feature>
<dbReference type="Proteomes" id="UP000278807">
    <property type="component" value="Unassembled WGS sequence"/>
</dbReference>
<protein>
    <submittedName>
        <fullName evidence="4">Serine/arginine-rich splicing factor SR45a</fullName>
    </submittedName>
</protein>
<keyword evidence="3" id="KW-1185">Reference proteome</keyword>
<dbReference type="AlphaFoldDB" id="A0A0R3TIN2"/>
<name>A0A0R3TIN2_RODNA</name>
<dbReference type="EMBL" id="UZAE01009064">
    <property type="protein sequence ID" value="VDO02779.1"/>
    <property type="molecule type" value="Genomic_DNA"/>
</dbReference>
<evidence type="ECO:0000256" key="1">
    <source>
        <dbReference type="SAM" id="MobiDB-lite"/>
    </source>
</evidence>
<sequence>MSIGYKANSHREYGGCSGCSSRRYGSRERRRECSRDRSPVSAIPPRQSLKAPESSSRSRRRAATRYSKGRGGGGGGSGGKKSYRSSHRSRRHRSSPTPRRNRSPSTS</sequence>
<proteinExistence type="predicted"/>
<gene>
    <name evidence="2" type="ORF">HNAJ_LOCUS6919</name>
</gene>
<organism evidence="4">
    <name type="scientific">Rodentolepis nana</name>
    <name type="common">Dwarf tapeworm</name>
    <name type="synonym">Hymenolepis nana</name>
    <dbReference type="NCBI Taxonomy" id="102285"/>
    <lineage>
        <taxon>Eukaryota</taxon>
        <taxon>Metazoa</taxon>
        <taxon>Spiralia</taxon>
        <taxon>Lophotrochozoa</taxon>
        <taxon>Platyhelminthes</taxon>
        <taxon>Cestoda</taxon>
        <taxon>Eucestoda</taxon>
        <taxon>Cyclophyllidea</taxon>
        <taxon>Hymenolepididae</taxon>
        <taxon>Rodentolepis</taxon>
    </lineage>
</organism>
<reference evidence="2 3" key="2">
    <citation type="submission" date="2018-11" db="EMBL/GenBank/DDBJ databases">
        <authorList>
            <consortium name="Pathogen Informatics"/>
        </authorList>
    </citation>
    <scope>NUCLEOTIDE SEQUENCE [LARGE SCALE GENOMIC DNA]</scope>
</reference>
<feature type="region of interest" description="Disordered" evidence="1">
    <location>
        <begin position="1"/>
        <end position="107"/>
    </location>
</feature>
<feature type="compositionally biased region" description="Basic and acidic residues" evidence="1">
    <location>
        <begin position="25"/>
        <end position="38"/>
    </location>
</feature>
<feature type="compositionally biased region" description="Gly residues" evidence="1">
    <location>
        <begin position="69"/>
        <end position="79"/>
    </location>
</feature>
<evidence type="ECO:0000313" key="4">
    <source>
        <dbReference type="WBParaSite" id="HNAJ_0000692301-mRNA-1"/>
    </source>
</evidence>
<accession>A0A0R3TIN2</accession>
<reference evidence="4" key="1">
    <citation type="submission" date="2017-02" db="UniProtKB">
        <authorList>
            <consortium name="WormBaseParasite"/>
        </authorList>
    </citation>
    <scope>IDENTIFICATION</scope>
</reference>
<evidence type="ECO:0000313" key="3">
    <source>
        <dbReference type="Proteomes" id="UP000278807"/>
    </source>
</evidence>